<dbReference type="EMBL" id="GBXM01087583">
    <property type="protein sequence ID" value="JAH20994.1"/>
    <property type="molecule type" value="Transcribed_RNA"/>
</dbReference>
<name>A0A0E9QVX8_ANGAN</name>
<organism evidence="1">
    <name type="scientific">Anguilla anguilla</name>
    <name type="common">European freshwater eel</name>
    <name type="synonym">Muraena anguilla</name>
    <dbReference type="NCBI Taxonomy" id="7936"/>
    <lineage>
        <taxon>Eukaryota</taxon>
        <taxon>Metazoa</taxon>
        <taxon>Chordata</taxon>
        <taxon>Craniata</taxon>
        <taxon>Vertebrata</taxon>
        <taxon>Euteleostomi</taxon>
        <taxon>Actinopterygii</taxon>
        <taxon>Neopterygii</taxon>
        <taxon>Teleostei</taxon>
        <taxon>Anguilliformes</taxon>
        <taxon>Anguillidae</taxon>
        <taxon>Anguilla</taxon>
    </lineage>
</organism>
<proteinExistence type="predicted"/>
<sequence length="26" mass="3089">MWNLSWTPSCFSLFLLNSFCQLSVTY</sequence>
<reference evidence="1" key="2">
    <citation type="journal article" date="2015" name="Fish Shellfish Immunol.">
        <title>Early steps in the European eel (Anguilla anguilla)-Vibrio vulnificus interaction in the gills: Role of the RtxA13 toxin.</title>
        <authorList>
            <person name="Callol A."/>
            <person name="Pajuelo D."/>
            <person name="Ebbesson L."/>
            <person name="Teles M."/>
            <person name="MacKenzie S."/>
            <person name="Amaro C."/>
        </authorList>
    </citation>
    <scope>NUCLEOTIDE SEQUENCE</scope>
</reference>
<reference evidence="1" key="1">
    <citation type="submission" date="2014-11" db="EMBL/GenBank/DDBJ databases">
        <authorList>
            <person name="Amaro Gonzalez C."/>
        </authorList>
    </citation>
    <scope>NUCLEOTIDE SEQUENCE</scope>
</reference>
<dbReference type="AlphaFoldDB" id="A0A0E9QVX8"/>
<protein>
    <submittedName>
        <fullName evidence="1">Uncharacterized protein</fullName>
    </submittedName>
</protein>
<evidence type="ECO:0000313" key="1">
    <source>
        <dbReference type="EMBL" id="JAH20994.1"/>
    </source>
</evidence>
<accession>A0A0E9QVX8</accession>